<reference evidence="1" key="1">
    <citation type="submission" date="2020-12" db="EMBL/GenBank/DDBJ databases">
        <title>Comparison of Enterococcus faecalis Biofilm Removal Efficiency Among Bacteriophage PBEF129, Its Endolysin, and Cefotaxime.</title>
        <authorList>
            <person name="Myung H."/>
            <person name="Oh H."/>
            <person name="Hwang Y."/>
            <person name="Hong H."/>
        </authorList>
    </citation>
    <scope>NUCLEOTIDE SEQUENCE</scope>
</reference>
<keyword evidence="2" id="KW-1185">Reference proteome</keyword>
<name>A0A7T3JEN2_9CAUD</name>
<protein>
    <submittedName>
        <fullName evidence="1">Uncharacterized protein</fullName>
    </submittedName>
</protein>
<evidence type="ECO:0000313" key="2">
    <source>
        <dbReference type="Proteomes" id="UP000463860"/>
    </source>
</evidence>
<dbReference type="Proteomes" id="UP000463860">
    <property type="component" value="Segment"/>
</dbReference>
<sequence>MSIVFFINYFNSSIIPLESCPQPSHTRKRPSPIGSVLTVAVAYCPPVSAVLSKITVFKKTINRGFFFCSCLVLKHSTAKTPHRFFNSFSFSSSDRFLISA</sequence>
<accession>A0A7T3JEN2</accession>
<organism evidence="1 2">
    <name type="scientific">Enterococcus phage PBEF129</name>
    <dbReference type="NCBI Taxonomy" id="2696337"/>
    <lineage>
        <taxon>Viruses</taxon>
        <taxon>Duplodnaviria</taxon>
        <taxon>Heunggongvirae</taxon>
        <taxon>Uroviricota</taxon>
        <taxon>Caudoviricetes</taxon>
        <taxon>Herelleviridae</taxon>
        <taxon>Brockvirinae</taxon>
        <taxon>Kochikohdavirus</taxon>
        <taxon>Kochikohdavirus ECP3</taxon>
    </lineage>
</organism>
<evidence type="ECO:0000313" key="1">
    <source>
        <dbReference type="EMBL" id="QPW37294.1"/>
    </source>
</evidence>
<dbReference type="EMBL" id="MN854830">
    <property type="protein sequence ID" value="QPW37294.1"/>
    <property type="molecule type" value="Genomic_DNA"/>
</dbReference>
<proteinExistence type="predicted"/>